<gene>
    <name evidence="5" type="ORF">PRZ48_001953</name>
</gene>
<dbReference type="Proteomes" id="UP001305779">
    <property type="component" value="Unassembled WGS sequence"/>
</dbReference>
<comment type="caution">
    <text evidence="5">The sequence shown here is derived from an EMBL/GenBank/DDBJ whole genome shotgun (WGS) entry which is preliminary data.</text>
</comment>
<dbReference type="PRINTS" id="PR00792">
    <property type="entry name" value="PEPSIN"/>
</dbReference>
<name>A0ABR0F4H8_ZASCE</name>
<keyword evidence="3" id="KW-0472">Membrane</keyword>
<keyword evidence="3" id="KW-0812">Transmembrane</keyword>
<evidence type="ECO:0000256" key="1">
    <source>
        <dbReference type="ARBA" id="ARBA00007447"/>
    </source>
</evidence>
<feature type="domain" description="Peptidase A1" evidence="4">
    <location>
        <begin position="35"/>
        <end position="363"/>
    </location>
</feature>
<evidence type="ECO:0000259" key="4">
    <source>
        <dbReference type="PROSITE" id="PS51767"/>
    </source>
</evidence>
<dbReference type="InterPro" id="IPR001461">
    <property type="entry name" value="Aspartic_peptidase_A1"/>
</dbReference>
<proteinExistence type="inferred from homology"/>
<dbReference type="SUPFAM" id="SSF50630">
    <property type="entry name" value="Acid proteases"/>
    <property type="match status" value="1"/>
</dbReference>
<evidence type="ECO:0000313" key="5">
    <source>
        <dbReference type="EMBL" id="KAK4508215.1"/>
    </source>
</evidence>
<dbReference type="InterPro" id="IPR021109">
    <property type="entry name" value="Peptidase_aspartic_dom_sf"/>
</dbReference>
<organism evidence="5 6">
    <name type="scientific">Zasmidium cellare</name>
    <name type="common">Wine cellar mold</name>
    <name type="synonym">Racodium cellare</name>
    <dbReference type="NCBI Taxonomy" id="395010"/>
    <lineage>
        <taxon>Eukaryota</taxon>
        <taxon>Fungi</taxon>
        <taxon>Dikarya</taxon>
        <taxon>Ascomycota</taxon>
        <taxon>Pezizomycotina</taxon>
        <taxon>Dothideomycetes</taxon>
        <taxon>Dothideomycetidae</taxon>
        <taxon>Mycosphaerellales</taxon>
        <taxon>Mycosphaerellaceae</taxon>
        <taxon>Zasmidium</taxon>
    </lineage>
</organism>
<feature type="region of interest" description="Disordered" evidence="2">
    <location>
        <begin position="421"/>
        <end position="510"/>
    </location>
</feature>
<evidence type="ECO:0000313" key="6">
    <source>
        <dbReference type="Proteomes" id="UP001305779"/>
    </source>
</evidence>
<dbReference type="PANTHER" id="PTHR47966">
    <property type="entry name" value="BETA-SITE APP-CLEAVING ENZYME, ISOFORM A-RELATED"/>
    <property type="match status" value="1"/>
</dbReference>
<dbReference type="Pfam" id="PF00026">
    <property type="entry name" value="Asp"/>
    <property type="match status" value="2"/>
</dbReference>
<keyword evidence="6" id="KW-1185">Reference proteome</keyword>
<sequence length="510" mass="54001">MLSKSDMGWLFPRSIPAPYVVSSSGLWDGDAGSWSTFSIEVGTPPQAFRVLPSTSSSEVWVPIPQGCEGILSGVSNCGDLRGVNSFDGTASRGFQTNSSSTWETTGIYQLTIDDPVFNTTDTALYGQDTVALSTTMGSNGSEVSSQTIAGISSANYWLGSLGLGISAANFSTSSNSTPSSLVLGGYDASRFTASNVSFQLGGAHNLSLQIAISSVLGMNTLNGTRALLESVEPTTFTIDSNVADLWLPQASCDLFADAFGLIYDSTTDLYLINDTSHSQLTTQDPSVTFTISGVTNLTSTTNVVMPYSAFDLNASIPIYNTSTRYFPIRAASNASQYVLGRAFLQEAYIFVNWETQSFTVGQARHQNGTAEIVPILPPTTNTASSSASGLSSGAIAGIAVACGVVVVGALTAFLLMRRRRRQRARRTDDMQTDGKQADEDSSAGQLAEPMSSPVYELQEGQVKHELPASSVVELPGDAIKRHELGGIEGKTEAGQSSRPQDTKQSIHELP</sequence>
<dbReference type="Gene3D" id="2.40.70.10">
    <property type="entry name" value="Acid Proteases"/>
    <property type="match status" value="2"/>
</dbReference>
<dbReference type="EMBL" id="JAXOVC010000001">
    <property type="protein sequence ID" value="KAK4508215.1"/>
    <property type="molecule type" value="Genomic_DNA"/>
</dbReference>
<reference evidence="5 6" key="1">
    <citation type="journal article" date="2023" name="G3 (Bethesda)">
        <title>A chromosome-level genome assembly of Zasmidium syzygii isolated from banana leaves.</title>
        <authorList>
            <person name="van Westerhoven A.C."/>
            <person name="Mehrabi R."/>
            <person name="Talebi R."/>
            <person name="Steentjes M.B.F."/>
            <person name="Corcolon B."/>
            <person name="Chong P.A."/>
            <person name="Kema G.H.J."/>
            <person name="Seidl M.F."/>
        </authorList>
    </citation>
    <scope>NUCLEOTIDE SEQUENCE [LARGE SCALE GENOMIC DNA]</scope>
    <source>
        <strain evidence="5 6">P124</strain>
    </source>
</reference>
<dbReference type="PROSITE" id="PS51767">
    <property type="entry name" value="PEPTIDASE_A1"/>
    <property type="match status" value="1"/>
</dbReference>
<keyword evidence="3" id="KW-1133">Transmembrane helix</keyword>
<feature type="compositionally biased region" description="Basic and acidic residues" evidence="2">
    <location>
        <begin position="478"/>
        <end position="491"/>
    </location>
</feature>
<comment type="similarity">
    <text evidence="1">Belongs to the peptidase A1 family.</text>
</comment>
<dbReference type="InterPro" id="IPR033121">
    <property type="entry name" value="PEPTIDASE_A1"/>
</dbReference>
<protein>
    <recommendedName>
        <fullName evidence="4">Peptidase A1 domain-containing protein</fullName>
    </recommendedName>
</protein>
<dbReference type="PANTHER" id="PTHR47966:SF51">
    <property type="entry name" value="BETA-SITE APP-CLEAVING ENZYME, ISOFORM A-RELATED"/>
    <property type="match status" value="1"/>
</dbReference>
<feature type="transmembrane region" description="Helical" evidence="3">
    <location>
        <begin position="394"/>
        <end position="416"/>
    </location>
</feature>
<evidence type="ECO:0000256" key="3">
    <source>
        <dbReference type="SAM" id="Phobius"/>
    </source>
</evidence>
<accession>A0ABR0F4H8</accession>
<feature type="compositionally biased region" description="Basic and acidic residues" evidence="2">
    <location>
        <begin position="500"/>
        <end position="510"/>
    </location>
</feature>
<evidence type="ECO:0000256" key="2">
    <source>
        <dbReference type="SAM" id="MobiDB-lite"/>
    </source>
</evidence>